<proteinExistence type="predicted"/>
<dbReference type="Proteomes" id="UP000198870">
    <property type="component" value="Unassembled WGS sequence"/>
</dbReference>
<gene>
    <name evidence="2" type="ORF">SAMN05216233_104161</name>
</gene>
<dbReference type="EMBL" id="FMUX01000004">
    <property type="protein sequence ID" value="SCY13451.1"/>
    <property type="molecule type" value="Genomic_DNA"/>
</dbReference>
<keyword evidence="3" id="KW-1185">Reference proteome</keyword>
<organism evidence="2 3">
    <name type="scientific">Desulfoluna spongiiphila</name>
    <dbReference type="NCBI Taxonomy" id="419481"/>
    <lineage>
        <taxon>Bacteria</taxon>
        <taxon>Pseudomonadati</taxon>
        <taxon>Thermodesulfobacteriota</taxon>
        <taxon>Desulfobacteria</taxon>
        <taxon>Desulfobacterales</taxon>
        <taxon>Desulfolunaceae</taxon>
        <taxon>Desulfoluna</taxon>
    </lineage>
</organism>
<feature type="region of interest" description="Disordered" evidence="1">
    <location>
        <begin position="136"/>
        <end position="158"/>
    </location>
</feature>
<dbReference type="AlphaFoldDB" id="A0A1G5DFX8"/>
<name>A0A1G5DFX8_9BACT</name>
<sequence length="158" mass="17139">MSPEKVSIGIVTALTIFIASCGGSSMKSGPSHTSRDMGHNTQMSQMDTTRACEQMPERIYEKDGWKLVVYVTNKGTRSQGIHGDLFHNGTPVSGKRGQTLTTPLGDVYYHGSEMERANLWDTTGWTISGKSGFFNLSTPPSESSGDEQASRPLEYGIG</sequence>
<reference evidence="2 3" key="1">
    <citation type="submission" date="2016-10" db="EMBL/GenBank/DDBJ databases">
        <authorList>
            <person name="de Groot N.N."/>
        </authorList>
    </citation>
    <scope>NUCLEOTIDE SEQUENCE [LARGE SCALE GENOMIC DNA]</scope>
    <source>
        <strain evidence="2 3">AA1</strain>
    </source>
</reference>
<feature type="compositionally biased region" description="Polar residues" evidence="1">
    <location>
        <begin position="136"/>
        <end position="147"/>
    </location>
</feature>
<dbReference type="PROSITE" id="PS51257">
    <property type="entry name" value="PROKAR_LIPOPROTEIN"/>
    <property type="match status" value="1"/>
</dbReference>
<accession>A0A1G5DFX8</accession>
<evidence type="ECO:0000313" key="2">
    <source>
        <dbReference type="EMBL" id="SCY13451.1"/>
    </source>
</evidence>
<evidence type="ECO:0000256" key="1">
    <source>
        <dbReference type="SAM" id="MobiDB-lite"/>
    </source>
</evidence>
<protein>
    <submittedName>
        <fullName evidence="2">Uncharacterized protein</fullName>
    </submittedName>
</protein>
<evidence type="ECO:0000313" key="3">
    <source>
        <dbReference type="Proteomes" id="UP000198870"/>
    </source>
</evidence>